<evidence type="ECO:0000256" key="1">
    <source>
        <dbReference type="ARBA" id="ARBA00010088"/>
    </source>
</evidence>
<organism evidence="6 7">
    <name type="scientific">Nocardia uniformis</name>
    <dbReference type="NCBI Taxonomy" id="53432"/>
    <lineage>
        <taxon>Bacteria</taxon>
        <taxon>Bacillati</taxon>
        <taxon>Actinomycetota</taxon>
        <taxon>Actinomycetes</taxon>
        <taxon>Mycobacteriales</taxon>
        <taxon>Nocardiaceae</taxon>
        <taxon>Nocardia</taxon>
    </lineage>
</organism>
<evidence type="ECO:0000256" key="3">
    <source>
        <dbReference type="ARBA" id="ARBA00022801"/>
    </source>
</evidence>
<dbReference type="InterPro" id="IPR000073">
    <property type="entry name" value="AB_hydrolase_1"/>
</dbReference>
<keyword evidence="2" id="KW-0732">Signal</keyword>
<dbReference type="PANTHER" id="PTHR43248:SF29">
    <property type="entry name" value="TRIPEPTIDYL AMINOPEPTIDASE"/>
    <property type="match status" value="1"/>
</dbReference>
<dbReference type="InterPro" id="IPR051601">
    <property type="entry name" value="Serine_prot/Carboxylest_S33"/>
</dbReference>
<keyword evidence="7" id="KW-1185">Reference proteome</keyword>
<evidence type="ECO:0000256" key="2">
    <source>
        <dbReference type="ARBA" id="ARBA00022729"/>
    </source>
</evidence>
<comment type="caution">
    <text evidence="6">The sequence shown here is derived from an EMBL/GenBank/DDBJ whole genome shotgun (WGS) entry which is preliminary data.</text>
</comment>
<evidence type="ECO:0000313" key="7">
    <source>
        <dbReference type="Proteomes" id="UP000586827"/>
    </source>
</evidence>
<dbReference type="Proteomes" id="UP000586827">
    <property type="component" value="Unassembled WGS sequence"/>
</dbReference>
<reference evidence="6 7" key="1">
    <citation type="submission" date="2020-05" db="EMBL/GenBank/DDBJ databases">
        <title>MicrobeNet Type strains.</title>
        <authorList>
            <person name="Nicholson A.C."/>
        </authorList>
    </citation>
    <scope>NUCLEOTIDE SEQUENCE [LARGE SCALE GENOMIC DNA]</scope>
    <source>
        <strain evidence="6 7">JCM 3224</strain>
    </source>
</reference>
<keyword evidence="3 6" id="KW-0378">Hydrolase</keyword>
<proteinExistence type="inferred from homology"/>
<dbReference type="Pfam" id="PF00561">
    <property type="entry name" value="Abhydrolase_1"/>
    <property type="match status" value="1"/>
</dbReference>
<accession>A0A849CBU0</accession>
<protein>
    <submittedName>
        <fullName evidence="6">Alpha/beta fold hydrolase</fullName>
    </submittedName>
</protein>
<dbReference type="AlphaFoldDB" id="A0A849CBU0"/>
<evidence type="ECO:0000259" key="5">
    <source>
        <dbReference type="Pfam" id="PF00561"/>
    </source>
</evidence>
<feature type="region of interest" description="Disordered" evidence="4">
    <location>
        <begin position="146"/>
        <end position="166"/>
    </location>
</feature>
<evidence type="ECO:0000256" key="4">
    <source>
        <dbReference type="SAM" id="MobiDB-lite"/>
    </source>
</evidence>
<sequence>MLMAAALVLVASACGTEVTGEPVAVGPADMESFYGQSVKWGSCAKFSEEELPSDTECAYVLVPVDYANPDGDTAEIAISRIKASGQKIGSLLFNPGGPGVSGLTMNTVGDDTVLAERFDRIGFDPRGIGASTPAITCLTPAEIDAERTEKPEDNDPAGISAQEADNKQYADKCVERTGKDFLAHVGTREVVQDMDIIRAVLGDDKLSYVGYSYGTRLGYSYAEKFPDRVRALVLDGALDPSQDPVRESVLQAASFQQAFDAYATECATRPECPLGTDTSQSVKRFRELVDPLWDTQAETDDPRGLHYGDAITGVQQTLYSNRFWPALTKGLNELREGRGDTLLALADLYQGRRDDGSYDNTSDAFNAIRCVDDPRVDDRAVAAAQDSEYRRVAPFLDDGRGTGAAPLELCATWPVPSTSIPHQISIPDLTEVVVVSTTEDPATPYQAGVDLARQLDASLITFDGPRHTVALSGVSECVDGPVVEYLVNLTPPAAALTC</sequence>
<dbReference type="EMBL" id="JABELX010000007">
    <property type="protein sequence ID" value="NNH72399.1"/>
    <property type="molecule type" value="Genomic_DNA"/>
</dbReference>
<feature type="domain" description="AB hydrolase-1" evidence="5">
    <location>
        <begin position="91"/>
        <end position="469"/>
    </location>
</feature>
<dbReference type="SUPFAM" id="SSF53474">
    <property type="entry name" value="alpha/beta-Hydrolases"/>
    <property type="match status" value="1"/>
</dbReference>
<name>A0A849CBU0_9NOCA</name>
<dbReference type="Gene3D" id="3.40.50.1820">
    <property type="entry name" value="alpha/beta hydrolase"/>
    <property type="match status" value="1"/>
</dbReference>
<dbReference type="GO" id="GO:0016787">
    <property type="term" value="F:hydrolase activity"/>
    <property type="evidence" value="ECO:0007669"/>
    <property type="project" value="UniProtKB-KW"/>
</dbReference>
<evidence type="ECO:0000313" key="6">
    <source>
        <dbReference type="EMBL" id="NNH72399.1"/>
    </source>
</evidence>
<dbReference type="InterPro" id="IPR029058">
    <property type="entry name" value="AB_hydrolase_fold"/>
</dbReference>
<comment type="similarity">
    <text evidence="1">Belongs to the peptidase S33 family.</text>
</comment>
<gene>
    <name evidence="6" type="ORF">HLB23_21475</name>
</gene>
<dbReference type="PANTHER" id="PTHR43248">
    <property type="entry name" value="2-SUCCINYL-6-HYDROXY-2,4-CYCLOHEXADIENE-1-CARBOXYLATE SYNTHASE"/>
    <property type="match status" value="1"/>
</dbReference>